<organism evidence="5 6">
    <name type="scientific">Gigaspora rosea</name>
    <dbReference type="NCBI Taxonomy" id="44941"/>
    <lineage>
        <taxon>Eukaryota</taxon>
        <taxon>Fungi</taxon>
        <taxon>Fungi incertae sedis</taxon>
        <taxon>Mucoromycota</taxon>
        <taxon>Glomeromycotina</taxon>
        <taxon>Glomeromycetes</taxon>
        <taxon>Diversisporales</taxon>
        <taxon>Gigasporaceae</taxon>
        <taxon>Gigaspora</taxon>
    </lineage>
</organism>
<feature type="compositionally biased region" description="Polar residues" evidence="2">
    <location>
        <begin position="400"/>
        <end position="411"/>
    </location>
</feature>
<dbReference type="InterPro" id="IPR006569">
    <property type="entry name" value="CID_dom"/>
</dbReference>
<dbReference type="SUPFAM" id="SSF54928">
    <property type="entry name" value="RNA-binding domain, RBD"/>
    <property type="match status" value="1"/>
</dbReference>
<feature type="compositionally biased region" description="Basic and acidic residues" evidence="2">
    <location>
        <begin position="854"/>
        <end position="887"/>
    </location>
</feature>
<dbReference type="GO" id="GO:0005737">
    <property type="term" value="C:cytoplasm"/>
    <property type="evidence" value="ECO:0007669"/>
    <property type="project" value="TreeGrafter"/>
</dbReference>
<evidence type="ECO:0000259" key="3">
    <source>
        <dbReference type="PROSITE" id="PS50102"/>
    </source>
</evidence>
<feature type="compositionally biased region" description="Polar residues" evidence="2">
    <location>
        <begin position="839"/>
        <end position="853"/>
    </location>
</feature>
<dbReference type="CDD" id="cd16983">
    <property type="entry name" value="CID_SCAF8_like"/>
    <property type="match status" value="1"/>
</dbReference>
<reference evidence="5 6" key="1">
    <citation type="submission" date="2018-06" db="EMBL/GenBank/DDBJ databases">
        <title>Comparative genomics reveals the genomic features of Rhizophagus irregularis, R. cerebriforme, R. diaphanum and Gigaspora rosea, and their symbiotic lifestyle signature.</title>
        <authorList>
            <person name="Morin E."/>
            <person name="San Clemente H."/>
            <person name="Chen E.C.H."/>
            <person name="De La Providencia I."/>
            <person name="Hainaut M."/>
            <person name="Kuo A."/>
            <person name="Kohler A."/>
            <person name="Murat C."/>
            <person name="Tang N."/>
            <person name="Roy S."/>
            <person name="Loubradou J."/>
            <person name="Henrissat B."/>
            <person name="Grigoriev I.V."/>
            <person name="Corradi N."/>
            <person name="Roux C."/>
            <person name="Martin F.M."/>
        </authorList>
    </citation>
    <scope>NUCLEOTIDE SEQUENCE [LARGE SCALE GENOMIC DNA]</scope>
    <source>
        <strain evidence="5 6">DAOM 194757</strain>
    </source>
</reference>
<dbReference type="PANTHER" id="PTHR15921">
    <property type="entry name" value="PRE-MRNA CLEAVAGE COMPLEX II"/>
    <property type="match status" value="1"/>
</dbReference>
<feature type="compositionally biased region" description="Pro residues" evidence="2">
    <location>
        <begin position="551"/>
        <end position="567"/>
    </location>
</feature>
<keyword evidence="6" id="KW-1185">Reference proteome</keyword>
<evidence type="ECO:0000313" key="6">
    <source>
        <dbReference type="Proteomes" id="UP000266673"/>
    </source>
</evidence>
<feature type="compositionally biased region" description="Polar residues" evidence="2">
    <location>
        <begin position="263"/>
        <end position="274"/>
    </location>
</feature>
<feature type="region of interest" description="Disordered" evidence="2">
    <location>
        <begin position="367"/>
        <end position="574"/>
    </location>
</feature>
<dbReference type="EMBL" id="QKWP01002395">
    <property type="protein sequence ID" value="RIB03485.1"/>
    <property type="molecule type" value="Genomic_DNA"/>
</dbReference>
<dbReference type="InterPro" id="IPR048892">
    <property type="entry name" value="Nrd1_Seb1_dom2"/>
</dbReference>
<dbReference type="GO" id="GO:0003729">
    <property type="term" value="F:mRNA binding"/>
    <property type="evidence" value="ECO:0007669"/>
    <property type="project" value="InterPro"/>
</dbReference>
<dbReference type="SUPFAM" id="SSF48464">
    <property type="entry name" value="ENTH/VHS domain"/>
    <property type="match status" value="1"/>
</dbReference>
<dbReference type="OrthoDB" id="79367at2759"/>
<evidence type="ECO:0000256" key="1">
    <source>
        <dbReference type="PROSITE-ProRule" id="PRU00176"/>
    </source>
</evidence>
<dbReference type="STRING" id="44941.A0A397TZP1"/>
<dbReference type="PANTHER" id="PTHR15921:SF7">
    <property type="entry name" value="SR-RELATED AND CTD-ASSOCIATED FACTOR 8"/>
    <property type="match status" value="1"/>
</dbReference>
<evidence type="ECO:0000259" key="4">
    <source>
        <dbReference type="PROSITE" id="PS51391"/>
    </source>
</evidence>
<protein>
    <recommendedName>
        <fullName evidence="7">CID domain-containing protein</fullName>
    </recommendedName>
</protein>
<feature type="compositionally biased region" description="Basic and acidic residues" evidence="2">
    <location>
        <begin position="762"/>
        <end position="777"/>
    </location>
</feature>
<evidence type="ECO:0000256" key="2">
    <source>
        <dbReference type="SAM" id="MobiDB-lite"/>
    </source>
</evidence>
<dbReference type="Pfam" id="PF04818">
    <property type="entry name" value="CID"/>
    <property type="match status" value="1"/>
</dbReference>
<dbReference type="GO" id="GO:0006369">
    <property type="term" value="P:termination of RNA polymerase II transcription"/>
    <property type="evidence" value="ECO:0007669"/>
    <property type="project" value="InterPro"/>
</dbReference>
<comment type="caution">
    <text evidence="5">The sequence shown here is derived from an EMBL/GenBank/DDBJ whole genome shotgun (WGS) entry which is preliminary data.</text>
</comment>
<keyword evidence="1" id="KW-0694">RNA-binding</keyword>
<feature type="domain" description="RRM" evidence="3">
    <location>
        <begin position="601"/>
        <end position="666"/>
    </location>
</feature>
<dbReference type="InterPro" id="IPR045154">
    <property type="entry name" value="PCF11-like"/>
</dbReference>
<dbReference type="InterPro" id="IPR008942">
    <property type="entry name" value="ENTH_VHS"/>
</dbReference>
<dbReference type="Pfam" id="PF21380">
    <property type="entry name" value="Nrd1-Seb1_dom2"/>
    <property type="match status" value="1"/>
</dbReference>
<accession>A0A397TZP1</accession>
<dbReference type="AlphaFoldDB" id="A0A397TZP1"/>
<feature type="compositionally biased region" description="Acidic residues" evidence="2">
    <location>
        <begin position="296"/>
        <end position="310"/>
    </location>
</feature>
<dbReference type="PROSITE" id="PS50102">
    <property type="entry name" value="RRM"/>
    <property type="match status" value="1"/>
</dbReference>
<dbReference type="Pfam" id="PF00076">
    <property type="entry name" value="RRM_1"/>
    <property type="match status" value="1"/>
</dbReference>
<dbReference type="Proteomes" id="UP000266673">
    <property type="component" value="Unassembled WGS sequence"/>
</dbReference>
<feature type="compositionally biased region" description="Pro residues" evidence="2">
    <location>
        <begin position="464"/>
        <end position="476"/>
    </location>
</feature>
<dbReference type="GO" id="GO:0031124">
    <property type="term" value="P:mRNA 3'-end processing"/>
    <property type="evidence" value="ECO:0007669"/>
    <property type="project" value="InterPro"/>
</dbReference>
<feature type="compositionally biased region" description="Pro residues" evidence="2">
    <location>
        <begin position="485"/>
        <end position="534"/>
    </location>
</feature>
<evidence type="ECO:0008006" key="7">
    <source>
        <dbReference type="Google" id="ProtNLM"/>
    </source>
</evidence>
<feature type="compositionally biased region" description="Low complexity" evidence="2">
    <location>
        <begin position="369"/>
        <end position="391"/>
    </location>
</feature>
<dbReference type="Gene3D" id="3.30.70.330">
    <property type="match status" value="1"/>
</dbReference>
<feature type="region of interest" description="Disordered" evidence="2">
    <location>
        <begin position="734"/>
        <end position="887"/>
    </location>
</feature>
<feature type="region of interest" description="Disordered" evidence="2">
    <location>
        <begin position="263"/>
        <end position="319"/>
    </location>
</feature>
<feature type="compositionally biased region" description="Polar residues" evidence="2">
    <location>
        <begin position="800"/>
        <end position="825"/>
    </location>
</feature>
<feature type="compositionally biased region" description="Low complexity" evidence="2">
    <location>
        <begin position="275"/>
        <end position="285"/>
    </location>
</feature>
<feature type="compositionally biased region" description="Pro residues" evidence="2">
    <location>
        <begin position="428"/>
        <end position="453"/>
    </location>
</feature>
<dbReference type="InterPro" id="IPR000504">
    <property type="entry name" value="RRM_dom"/>
</dbReference>
<dbReference type="InterPro" id="IPR035979">
    <property type="entry name" value="RBD_domain_sf"/>
</dbReference>
<sequence length="887" mass="97439">MTSREQDFDRKLYELLERKPPGISASKIKDLTRIAMTSPKQYKNIVHSVQKFIQRCSADYKLGALYVLDSISQAAQRQKTLVAEKDSDGSVWSGAEYLERFEKILEEMFLHIMQCPEHDKEKVKRVLDIWLTKDVIYDKDLIRKIKDTYFSQRTVTNPLENNVHESQSITTSHGGDPRMVSVPNQPSMTMSTPLDSSALLATLNNLTQGTLNIPPFLSSNPITAATTQPINPPIAFNNVATNAHAVTPQFPNIPQPTVPTSNGFLQSPASSSNYTSQTVTNNTETTKTKESLNDPLDFDYGDMDEDEDGDITQSGANGEINNTAKEAILTSSINVKPINVNQSTASAASSMPQQLNQDQNQNMANQYFQPSQGNQTNSSQSVTQQQPPSTSAAPSLLIPGQQQQIPTTNNAMAPYPFPQQPWAGPTQQQPPPPPPGSIPPPQNQYQQPPPFPTQPWNGQQGLLPPQPWNPMPPQQHAPPEHYPNNPAPQGYPVPPPGHPLPPPGHPLPPPGHSMPPGPPPPGHPLHQGPPPPAGLPVQHQGPPHMLQHQGPPGPLHQGPPGPNPQGPPGHLDIPVAMPQDDCIAYADPINVGKDFIKVLSRTLYVGSVTEDLTKGVMEKIFLNYGRVSTITINYDKNHAFIKMETRAGAARALHGLKMQVSQKGKQNCKITVVRWGVGFGPKNCFDFDSGESLIPLSRLTETDRKWLFTSEKGGTGGRDIVGGIVVEEPDIVIGEGFSSGSGNKKLGPQHESSRKERRRGHDKGDRSSNSSDSRKYSDASWEGSSPRRHTSKWEDAPNDSPFQGTASPPSQEHLTAQQRSRSFSPGLSPRTPDHLPQSEFGNPTLPTQEQLFQQRREQTPQQTHKREYFASHGDTPAREGKKTRWDK</sequence>
<dbReference type="Gene3D" id="1.25.40.90">
    <property type="match status" value="1"/>
</dbReference>
<feature type="domain" description="CID" evidence="4">
    <location>
        <begin position="1"/>
        <end position="153"/>
    </location>
</feature>
<gene>
    <name evidence="5" type="ORF">C2G38_2049235</name>
</gene>
<name>A0A397TZP1_9GLOM</name>
<dbReference type="GO" id="GO:0005849">
    <property type="term" value="C:mRNA cleavage factor complex"/>
    <property type="evidence" value="ECO:0007669"/>
    <property type="project" value="TreeGrafter"/>
</dbReference>
<feature type="compositionally biased region" description="Low complexity" evidence="2">
    <location>
        <begin position="535"/>
        <end position="550"/>
    </location>
</feature>
<proteinExistence type="predicted"/>
<dbReference type="SMART" id="SM00360">
    <property type="entry name" value="RRM"/>
    <property type="match status" value="1"/>
</dbReference>
<dbReference type="SMART" id="SM00582">
    <property type="entry name" value="RPR"/>
    <property type="match status" value="1"/>
</dbReference>
<dbReference type="GO" id="GO:0000993">
    <property type="term" value="F:RNA polymerase II complex binding"/>
    <property type="evidence" value="ECO:0007669"/>
    <property type="project" value="InterPro"/>
</dbReference>
<evidence type="ECO:0000313" key="5">
    <source>
        <dbReference type="EMBL" id="RIB03485.1"/>
    </source>
</evidence>
<dbReference type="PROSITE" id="PS51391">
    <property type="entry name" value="CID"/>
    <property type="match status" value="1"/>
</dbReference>
<dbReference type="InterPro" id="IPR012677">
    <property type="entry name" value="Nucleotide-bd_a/b_plait_sf"/>
</dbReference>